<evidence type="ECO:0000256" key="1">
    <source>
        <dbReference type="SAM" id="MobiDB-lite"/>
    </source>
</evidence>
<protein>
    <submittedName>
        <fullName evidence="5">Clumping factor A</fullName>
    </submittedName>
    <submittedName>
        <fullName evidence="4">LPXTG-motif cell wall anchor domain protein</fullName>
    </submittedName>
</protein>
<dbReference type="HOGENOM" id="CLU_514732_0_0_11"/>
<keyword evidence="6" id="KW-1185">Reference proteome</keyword>
<evidence type="ECO:0000313" key="6">
    <source>
        <dbReference type="Proteomes" id="UP000756710"/>
    </source>
</evidence>
<accession>A0A061A2K9</accession>
<gene>
    <name evidence="5" type="ORF">J2Z30_002677</name>
    <name evidence="4" type="ORF">SIRAN6113</name>
</gene>
<feature type="transmembrane region" description="Helical" evidence="2">
    <location>
        <begin position="502"/>
        <end position="523"/>
    </location>
</feature>
<feature type="signal peptide" evidence="3">
    <location>
        <begin position="1"/>
        <end position="31"/>
    </location>
</feature>
<feature type="region of interest" description="Disordered" evidence="1">
    <location>
        <begin position="196"/>
        <end position="491"/>
    </location>
</feature>
<feature type="compositionally biased region" description="Low complexity" evidence="1">
    <location>
        <begin position="376"/>
        <end position="400"/>
    </location>
</feature>
<feature type="chain" id="PRO_5001593012" evidence="3">
    <location>
        <begin position="32"/>
        <end position="530"/>
    </location>
</feature>
<feature type="compositionally biased region" description="Low complexity" evidence="1">
    <location>
        <begin position="430"/>
        <end position="449"/>
    </location>
</feature>
<dbReference type="Proteomes" id="UP000756710">
    <property type="component" value="Unassembled WGS sequence"/>
</dbReference>
<evidence type="ECO:0000256" key="3">
    <source>
        <dbReference type="SAM" id="SignalP"/>
    </source>
</evidence>
<reference evidence="5 6" key="2">
    <citation type="submission" date="2021-03" db="EMBL/GenBank/DDBJ databases">
        <title>Genomic Encyclopedia of Type Strains, Phase IV (KMG-IV): sequencing the most valuable type-strain genomes for metagenomic binning, comparative biology and taxonomic classification.</title>
        <authorList>
            <person name="Goeker M."/>
        </authorList>
    </citation>
    <scope>NUCLEOTIDE SEQUENCE [LARGE SCALE GENOMIC DNA]</scope>
    <source>
        <strain evidence="5 6">DSM 41954</strain>
    </source>
</reference>
<feature type="compositionally biased region" description="Acidic residues" evidence="1">
    <location>
        <begin position="355"/>
        <end position="375"/>
    </location>
</feature>
<feature type="compositionally biased region" description="Low complexity" evidence="1">
    <location>
        <begin position="243"/>
        <end position="257"/>
    </location>
</feature>
<organism evidence="4">
    <name type="scientific">Streptomyces iranensis</name>
    <dbReference type="NCBI Taxonomy" id="576784"/>
    <lineage>
        <taxon>Bacteria</taxon>
        <taxon>Bacillati</taxon>
        <taxon>Actinomycetota</taxon>
        <taxon>Actinomycetes</taxon>
        <taxon>Kitasatosporales</taxon>
        <taxon>Streptomycetaceae</taxon>
        <taxon>Streptomyces</taxon>
        <taxon>Streptomyces violaceusniger group</taxon>
    </lineage>
</organism>
<dbReference type="RefSeq" id="WP_052701546.1">
    <property type="nucleotide sequence ID" value="NZ_BAABDR010000045.1"/>
</dbReference>
<keyword evidence="2" id="KW-0812">Transmembrane</keyword>
<reference evidence="4" key="1">
    <citation type="submission" date="2014-05" db="EMBL/GenBank/DDBJ databases">
        <authorList>
            <person name="Horn Fabian"/>
        </authorList>
    </citation>
    <scope>NUCLEOTIDE SEQUENCE</scope>
</reference>
<evidence type="ECO:0000313" key="5">
    <source>
        <dbReference type="EMBL" id="MBP2061668.1"/>
    </source>
</evidence>
<feature type="compositionally biased region" description="Low complexity" evidence="1">
    <location>
        <begin position="220"/>
        <end position="229"/>
    </location>
</feature>
<dbReference type="PANTHER" id="PTHR34403:SF14">
    <property type="entry name" value="OS05G0225800 PROTEIN"/>
    <property type="match status" value="1"/>
</dbReference>
<dbReference type="EMBL" id="JAGGLR010000006">
    <property type="protein sequence ID" value="MBP2061668.1"/>
    <property type="molecule type" value="Genomic_DNA"/>
</dbReference>
<feature type="compositionally biased region" description="Acidic residues" evidence="1">
    <location>
        <begin position="416"/>
        <end position="429"/>
    </location>
</feature>
<sequence>MRLPTALSLRAVLPAAALAFAPALYGVPAYAAEAEPAACGDRNASDFPIEAHLRGGPDQYALGGGWRGWHLELRNATDTGCRAIHPIAVLVDQAHQLRPRHIGFEFLDPSADGGATWRTVSFQTTDEDENIGVFDDHFKGFTVPAHKTVDVQVRTRFTADAPEGPVTANAIAVQRRADDGDWVGQSNDYVFRIGGAATGSGTGSDTDAGTTGTGTGTGTSTGTTGPDAGTRTRAATRSGGLTEAGTDTGVGAGAATDGDAETKPAPEPTTRSKRPTATPSRTSEETASAAPSRKPSATRSPGAIHKESSPAAVPPRADSDVDADTEADADVGAEADIDSDPSVEEDAGTGADTGTDTDSELGADVDTDMDTDLGADTDPGSDSSADADTGTDTETGTDTGTDTDTETGSDTGTGTDLDEGLETDTDLGTETDPGTDVGTDLGTDTGLGTETDDPGAETDPGREPQTEPSTGTGSDGRHEEDGGHEREHERMPELAATGRHTALLVGLGVISAALVTCGTVLVVRSRRSGV</sequence>
<dbReference type="EMBL" id="LK022848">
    <property type="protein sequence ID" value="CDR09504.1"/>
    <property type="molecule type" value="Genomic_DNA"/>
</dbReference>
<dbReference type="InterPro" id="IPR050972">
    <property type="entry name" value="SDr-like"/>
</dbReference>
<keyword evidence="2" id="KW-0472">Membrane</keyword>
<dbReference type="PANTHER" id="PTHR34403">
    <property type="entry name" value="TOL-PAL SYSTEM PROTEIN TOLA"/>
    <property type="match status" value="1"/>
</dbReference>
<keyword evidence="3" id="KW-0732">Signal</keyword>
<keyword evidence="2" id="KW-1133">Transmembrane helix</keyword>
<feature type="compositionally biased region" description="Acidic residues" evidence="1">
    <location>
        <begin position="320"/>
        <end position="347"/>
    </location>
</feature>
<feature type="compositionally biased region" description="Basic and acidic residues" evidence="1">
    <location>
        <begin position="475"/>
        <end position="491"/>
    </location>
</feature>
<dbReference type="AlphaFoldDB" id="A0A061A2K9"/>
<proteinExistence type="predicted"/>
<name>A0A061A2K9_9ACTN</name>
<evidence type="ECO:0000313" key="4">
    <source>
        <dbReference type="EMBL" id="CDR09504.1"/>
    </source>
</evidence>
<evidence type="ECO:0000256" key="2">
    <source>
        <dbReference type="SAM" id="Phobius"/>
    </source>
</evidence>